<dbReference type="Proteomes" id="UP001548713">
    <property type="component" value="Unassembled WGS sequence"/>
</dbReference>
<comment type="caution">
    <text evidence="7">The sequence shown here is derived from an EMBL/GenBank/DDBJ whole genome shotgun (WGS) entry which is preliminary data.</text>
</comment>
<feature type="compositionally biased region" description="Low complexity" evidence="3">
    <location>
        <begin position="9"/>
        <end position="22"/>
    </location>
</feature>
<protein>
    <submittedName>
        <fullName evidence="7">HlyD family efflux transporter periplasmic adaptor subunit</fullName>
    </submittedName>
</protein>
<evidence type="ECO:0000256" key="4">
    <source>
        <dbReference type="SAM" id="Phobius"/>
    </source>
</evidence>
<comment type="subcellular location">
    <subcellularLocation>
        <location evidence="1">Cell envelope</location>
    </subcellularLocation>
</comment>
<dbReference type="InterPro" id="IPR058625">
    <property type="entry name" value="MdtA-like_BSH"/>
</dbReference>
<keyword evidence="4" id="KW-0472">Membrane</keyword>
<evidence type="ECO:0000313" key="7">
    <source>
        <dbReference type="EMBL" id="MET1755468.1"/>
    </source>
</evidence>
<dbReference type="Pfam" id="PF25876">
    <property type="entry name" value="HH_MFP_RND"/>
    <property type="match status" value="1"/>
</dbReference>
<dbReference type="Gene3D" id="2.40.30.170">
    <property type="match status" value="1"/>
</dbReference>
<evidence type="ECO:0000256" key="1">
    <source>
        <dbReference type="ARBA" id="ARBA00004196"/>
    </source>
</evidence>
<feature type="domain" description="Multidrug resistance protein MdtA-like alpha-helical hairpin" evidence="5">
    <location>
        <begin position="150"/>
        <end position="213"/>
    </location>
</feature>
<dbReference type="Gene3D" id="1.10.287.470">
    <property type="entry name" value="Helix hairpin bin"/>
    <property type="match status" value="2"/>
</dbReference>
<dbReference type="PANTHER" id="PTHR30386:SF19">
    <property type="entry name" value="MULTIDRUG EXPORT PROTEIN EMRA-RELATED"/>
    <property type="match status" value="1"/>
</dbReference>
<accession>A0ABV2D0R1</accession>
<keyword evidence="2" id="KW-0175">Coiled coil</keyword>
<dbReference type="InterPro" id="IPR050739">
    <property type="entry name" value="MFP"/>
</dbReference>
<feature type="region of interest" description="Disordered" evidence="3">
    <location>
        <begin position="1"/>
        <end position="25"/>
    </location>
</feature>
<organism evidence="7 8">
    <name type="scientific">Novosphingobium kalidii</name>
    <dbReference type="NCBI Taxonomy" id="3230299"/>
    <lineage>
        <taxon>Bacteria</taxon>
        <taxon>Pseudomonadati</taxon>
        <taxon>Pseudomonadota</taxon>
        <taxon>Alphaproteobacteria</taxon>
        <taxon>Sphingomonadales</taxon>
        <taxon>Sphingomonadaceae</taxon>
        <taxon>Novosphingobium</taxon>
    </lineage>
</organism>
<evidence type="ECO:0000313" key="8">
    <source>
        <dbReference type="Proteomes" id="UP001548713"/>
    </source>
</evidence>
<feature type="coiled-coil region" evidence="2">
    <location>
        <begin position="113"/>
        <end position="172"/>
    </location>
</feature>
<dbReference type="EMBL" id="JBEWLY010000013">
    <property type="protein sequence ID" value="MET1755468.1"/>
    <property type="molecule type" value="Genomic_DNA"/>
</dbReference>
<dbReference type="Pfam" id="PF25917">
    <property type="entry name" value="BSH_RND"/>
    <property type="match status" value="1"/>
</dbReference>
<proteinExistence type="predicted"/>
<dbReference type="PRINTS" id="PR01490">
    <property type="entry name" value="RTXTOXIND"/>
</dbReference>
<dbReference type="RefSeq" id="WP_353983925.1">
    <property type="nucleotide sequence ID" value="NZ_JBEWLY010000013.1"/>
</dbReference>
<evidence type="ECO:0000256" key="2">
    <source>
        <dbReference type="SAM" id="Coils"/>
    </source>
</evidence>
<feature type="transmembrane region" description="Helical" evidence="4">
    <location>
        <begin position="35"/>
        <end position="53"/>
    </location>
</feature>
<keyword evidence="4" id="KW-0812">Transmembrane</keyword>
<feature type="domain" description="Multidrug resistance protein MdtA-like barrel-sandwich hybrid" evidence="6">
    <location>
        <begin position="73"/>
        <end position="287"/>
    </location>
</feature>
<evidence type="ECO:0000259" key="5">
    <source>
        <dbReference type="Pfam" id="PF25876"/>
    </source>
</evidence>
<dbReference type="Gene3D" id="2.40.50.100">
    <property type="match status" value="1"/>
</dbReference>
<keyword evidence="8" id="KW-1185">Reference proteome</keyword>
<evidence type="ECO:0000259" key="6">
    <source>
        <dbReference type="Pfam" id="PF25917"/>
    </source>
</evidence>
<dbReference type="InterPro" id="IPR058624">
    <property type="entry name" value="MdtA-like_HH"/>
</dbReference>
<keyword evidence="4" id="KW-1133">Transmembrane helix</keyword>
<dbReference type="SUPFAM" id="SSF111369">
    <property type="entry name" value="HlyD-like secretion proteins"/>
    <property type="match status" value="2"/>
</dbReference>
<gene>
    <name evidence="7" type="ORF">ABVV53_08345</name>
</gene>
<evidence type="ECO:0000256" key="3">
    <source>
        <dbReference type="SAM" id="MobiDB-lite"/>
    </source>
</evidence>
<reference evidence="7 8" key="1">
    <citation type="submission" date="2024-07" db="EMBL/GenBank/DDBJ databases">
        <title>Novosphingobium kalidii RD2P27.</title>
        <authorList>
            <person name="Sun J.-Q."/>
        </authorList>
    </citation>
    <scope>NUCLEOTIDE SEQUENCE [LARGE SCALE GENOMIC DNA]</scope>
    <source>
        <strain evidence="7 8">RD2P27</strain>
    </source>
</reference>
<dbReference type="PANTHER" id="PTHR30386">
    <property type="entry name" value="MEMBRANE FUSION SUBUNIT OF EMRAB-TOLC MULTIDRUG EFFLUX PUMP"/>
    <property type="match status" value="1"/>
</dbReference>
<name>A0ABV2D0R1_9SPHN</name>
<sequence>MSDIEHNQPAGEAPRAAGAGDPSGAVVDKSKRRPLLMGVLVAVVVIGGLYLLYETFIGGRWVSTDNAYVAADTAQVTPLTAGQVVEVAVIDTQPVRRGQLLMRLDDEDQSIAVAQAEAELAAAQRRYTQSRAQGSAAGATAQAKEAAVPAAQAQLASARADLEKARADYQRRASLEGSGAVSGEELTSARNILSASQAAVLQAEASLSQARADATSARRNEAATVALTEGLPMDEAPEVRAARARLSQAKLDLARTVIRAPIDGVVAQRSVQVGQRVTNGSVAMVIVPLEQLYVEANFKEDELGKVRSGQTVDLTSDFYGDDVVYHGKVMGFAGGTGSAFALIPAQNATGNWIKVVQRLPVRISLDAEELRAHPLRVGLSMEATIDLTSRR</sequence>